<feature type="region of interest" description="Disordered" evidence="3">
    <location>
        <begin position="310"/>
        <end position="336"/>
    </location>
</feature>
<dbReference type="InterPro" id="IPR003591">
    <property type="entry name" value="Leu-rich_rpt_typical-subtyp"/>
</dbReference>
<keyword evidence="1" id="KW-0433">Leucine-rich repeat</keyword>
<dbReference type="PANTHER" id="PTHR48051:SF1">
    <property type="entry name" value="RAS SUPPRESSOR PROTEIN 1"/>
    <property type="match status" value="1"/>
</dbReference>
<dbReference type="InterPro" id="IPR050216">
    <property type="entry name" value="LRR_domain-containing"/>
</dbReference>
<comment type="caution">
    <text evidence="4">The sequence shown here is derived from an EMBL/GenBank/DDBJ whole genome shotgun (WGS) entry which is preliminary data.</text>
</comment>
<dbReference type="GO" id="GO:0005737">
    <property type="term" value="C:cytoplasm"/>
    <property type="evidence" value="ECO:0007669"/>
    <property type="project" value="TreeGrafter"/>
</dbReference>
<evidence type="ECO:0000256" key="3">
    <source>
        <dbReference type="SAM" id="MobiDB-lite"/>
    </source>
</evidence>
<evidence type="ECO:0000313" key="5">
    <source>
        <dbReference type="Proteomes" id="UP001303889"/>
    </source>
</evidence>
<evidence type="ECO:0000313" key="4">
    <source>
        <dbReference type="EMBL" id="KAK3903601.1"/>
    </source>
</evidence>
<dbReference type="Gene3D" id="3.80.10.10">
    <property type="entry name" value="Ribonuclease Inhibitor"/>
    <property type="match status" value="1"/>
</dbReference>
<evidence type="ECO:0000256" key="2">
    <source>
        <dbReference type="ARBA" id="ARBA00022737"/>
    </source>
</evidence>
<dbReference type="SUPFAM" id="SSF52058">
    <property type="entry name" value="L domain-like"/>
    <property type="match status" value="1"/>
</dbReference>
<feature type="compositionally biased region" description="Low complexity" evidence="3">
    <location>
        <begin position="310"/>
        <end position="332"/>
    </location>
</feature>
<dbReference type="PANTHER" id="PTHR48051">
    <property type="match status" value="1"/>
</dbReference>
<reference evidence="4" key="2">
    <citation type="submission" date="2023-05" db="EMBL/GenBank/DDBJ databases">
        <authorList>
            <consortium name="Lawrence Berkeley National Laboratory"/>
            <person name="Steindorff A."/>
            <person name="Hensen N."/>
            <person name="Bonometti L."/>
            <person name="Westerberg I."/>
            <person name="Brannstrom I.O."/>
            <person name="Guillou S."/>
            <person name="Cros-Aarteil S."/>
            <person name="Calhoun S."/>
            <person name="Haridas S."/>
            <person name="Kuo A."/>
            <person name="Mondo S."/>
            <person name="Pangilinan J."/>
            <person name="Riley R."/>
            <person name="Labutti K."/>
            <person name="Andreopoulos B."/>
            <person name="Lipzen A."/>
            <person name="Chen C."/>
            <person name="Yanf M."/>
            <person name="Daum C."/>
            <person name="Ng V."/>
            <person name="Clum A."/>
            <person name="Ohm R."/>
            <person name="Martin F."/>
            <person name="Silar P."/>
            <person name="Natvig D."/>
            <person name="Lalanne C."/>
            <person name="Gautier V."/>
            <person name="Ament-Velasquez S.L."/>
            <person name="Kruys A."/>
            <person name="Hutchinson M.I."/>
            <person name="Powell A.J."/>
            <person name="Barry K."/>
            <person name="Miller A.N."/>
            <person name="Grigoriev I.V."/>
            <person name="Debuchy R."/>
            <person name="Gladieux P."/>
            <person name="Thoren M.H."/>
            <person name="Johannesson H."/>
        </authorList>
    </citation>
    <scope>NUCLEOTIDE SEQUENCE</scope>
    <source>
        <strain evidence="4">CBS 103.79</strain>
    </source>
</reference>
<organism evidence="4 5">
    <name type="scientific">Staphylotrichum tortipilum</name>
    <dbReference type="NCBI Taxonomy" id="2831512"/>
    <lineage>
        <taxon>Eukaryota</taxon>
        <taxon>Fungi</taxon>
        <taxon>Dikarya</taxon>
        <taxon>Ascomycota</taxon>
        <taxon>Pezizomycotina</taxon>
        <taxon>Sordariomycetes</taxon>
        <taxon>Sordariomycetidae</taxon>
        <taxon>Sordariales</taxon>
        <taxon>Chaetomiaceae</taxon>
        <taxon>Staphylotrichum</taxon>
    </lineage>
</organism>
<dbReference type="Proteomes" id="UP001303889">
    <property type="component" value="Unassembled WGS sequence"/>
</dbReference>
<dbReference type="InterPro" id="IPR011009">
    <property type="entry name" value="Kinase-like_dom_sf"/>
</dbReference>
<dbReference type="InterPro" id="IPR032675">
    <property type="entry name" value="LRR_dom_sf"/>
</dbReference>
<name>A0AAN6MME7_9PEZI</name>
<proteinExistence type="predicted"/>
<dbReference type="EMBL" id="MU855439">
    <property type="protein sequence ID" value="KAK3903601.1"/>
    <property type="molecule type" value="Genomic_DNA"/>
</dbReference>
<dbReference type="SUPFAM" id="SSF56112">
    <property type="entry name" value="Protein kinase-like (PK-like)"/>
    <property type="match status" value="1"/>
</dbReference>
<dbReference type="SMART" id="SM00369">
    <property type="entry name" value="LRR_TYP"/>
    <property type="match status" value="4"/>
</dbReference>
<sequence length="462" mass="48795">MHDLETLQTGGYRTAGITELRLACPLVEFPEEVLELGDTLEKLDLSGTGLSSLPANLGSALPNLKTALFSDCNFKVFPRELAACPKLETAVFRSNGMEEVPEDALPSSLGSLILTNNQLTYLPASIGDCVHLQECMLAGNQLRELPAEMARCKQLQLLRLSSNCLADLPDWLFTLPELAYLSFASNPCVSPTTNGFHAPRGLAEIPWGQLEPQDAIPSTSQGTGTGTPALWHQSPHYTEDVSLTIFEGDQATDLGLPADALSATLAAGAHECLVTLLGRVLNHPHEDVPDTGYIGGVVTQLVPQEYIPLSDLPQQQPPSAAASQPAAAESAPPLDPSSALQLLTGLAGALHHLHARGLSHGALHAHSILASAVDAHALLPNLGAATVYHATHPHAEQVEKIEVLAFGKVVGEVLERLMGRCNMGDVGGRVGFAEVVDGLEGLVGWRGMMRIPDVGGGEGQGR</sequence>
<gene>
    <name evidence="4" type="ORF">C8A05DRAFT_43203</name>
</gene>
<keyword evidence="5" id="KW-1185">Reference proteome</keyword>
<accession>A0AAN6MME7</accession>
<evidence type="ECO:0000256" key="1">
    <source>
        <dbReference type="ARBA" id="ARBA00022614"/>
    </source>
</evidence>
<reference evidence="4" key="1">
    <citation type="journal article" date="2023" name="Mol. Phylogenet. Evol.">
        <title>Genome-scale phylogeny and comparative genomics of the fungal order Sordariales.</title>
        <authorList>
            <person name="Hensen N."/>
            <person name="Bonometti L."/>
            <person name="Westerberg I."/>
            <person name="Brannstrom I.O."/>
            <person name="Guillou S."/>
            <person name="Cros-Aarteil S."/>
            <person name="Calhoun S."/>
            <person name="Haridas S."/>
            <person name="Kuo A."/>
            <person name="Mondo S."/>
            <person name="Pangilinan J."/>
            <person name="Riley R."/>
            <person name="LaButti K."/>
            <person name="Andreopoulos B."/>
            <person name="Lipzen A."/>
            <person name="Chen C."/>
            <person name="Yan M."/>
            <person name="Daum C."/>
            <person name="Ng V."/>
            <person name="Clum A."/>
            <person name="Steindorff A."/>
            <person name="Ohm R.A."/>
            <person name="Martin F."/>
            <person name="Silar P."/>
            <person name="Natvig D.O."/>
            <person name="Lalanne C."/>
            <person name="Gautier V."/>
            <person name="Ament-Velasquez S.L."/>
            <person name="Kruys A."/>
            <person name="Hutchinson M.I."/>
            <person name="Powell A.J."/>
            <person name="Barry K."/>
            <person name="Miller A.N."/>
            <person name="Grigoriev I.V."/>
            <person name="Debuchy R."/>
            <person name="Gladieux P."/>
            <person name="Hiltunen Thoren M."/>
            <person name="Johannesson H."/>
        </authorList>
    </citation>
    <scope>NUCLEOTIDE SEQUENCE</scope>
    <source>
        <strain evidence="4">CBS 103.79</strain>
    </source>
</reference>
<dbReference type="AlphaFoldDB" id="A0AAN6MME7"/>
<keyword evidence="2" id="KW-0677">Repeat</keyword>
<protein>
    <submittedName>
        <fullName evidence="4">Uncharacterized protein</fullName>
    </submittedName>
</protein>